<keyword evidence="6" id="KW-0067">ATP-binding</keyword>
<dbReference type="InterPro" id="IPR007527">
    <property type="entry name" value="Znf_SWIM"/>
</dbReference>
<dbReference type="Pfam" id="PF00271">
    <property type="entry name" value="Helicase_C"/>
    <property type="match status" value="1"/>
</dbReference>
<evidence type="ECO:0000259" key="3">
    <source>
        <dbReference type="PROSITE" id="PS50966"/>
    </source>
</evidence>
<keyword evidence="2" id="KW-0863">Zinc-finger</keyword>
<accession>A0ABS4FZT6</accession>
<comment type="caution">
    <text evidence="6">The sequence shown here is derived from an EMBL/GenBank/DDBJ whole genome shotgun (WGS) entry which is preliminary data.</text>
</comment>
<dbReference type="PROSITE" id="PS51194">
    <property type="entry name" value="HELICASE_CTER"/>
    <property type="match status" value="1"/>
</dbReference>
<keyword evidence="6" id="KW-0347">Helicase</keyword>
<dbReference type="EMBL" id="JAGGKC010000001">
    <property type="protein sequence ID" value="MBP1917813.1"/>
    <property type="molecule type" value="Genomic_DNA"/>
</dbReference>
<dbReference type="CDD" id="cd18793">
    <property type="entry name" value="SF2_C_SNF"/>
    <property type="match status" value="1"/>
</dbReference>
<evidence type="ECO:0000259" key="4">
    <source>
        <dbReference type="PROSITE" id="PS51192"/>
    </source>
</evidence>
<name>A0ABS4FZT6_9CLOT</name>
<dbReference type="Gene3D" id="3.40.50.300">
    <property type="entry name" value="P-loop containing nucleotide triphosphate hydrolases"/>
    <property type="match status" value="1"/>
</dbReference>
<dbReference type="SUPFAM" id="SSF52540">
    <property type="entry name" value="P-loop containing nucleoside triphosphate hydrolases"/>
    <property type="match status" value="2"/>
</dbReference>
<evidence type="ECO:0000256" key="2">
    <source>
        <dbReference type="PROSITE-ProRule" id="PRU00325"/>
    </source>
</evidence>
<dbReference type="InterPro" id="IPR000330">
    <property type="entry name" value="SNF2_N"/>
</dbReference>
<dbReference type="PROSITE" id="PS50966">
    <property type="entry name" value="ZF_SWIM"/>
    <property type="match status" value="1"/>
</dbReference>
<evidence type="ECO:0000256" key="1">
    <source>
        <dbReference type="ARBA" id="ARBA00022801"/>
    </source>
</evidence>
<evidence type="ECO:0000313" key="6">
    <source>
        <dbReference type="EMBL" id="MBP1917813.1"/>
    </source>
</evidence>
<dbReference type="InterPro" id="IPR013663">
    <property type="entry name" value="Helicase_SWF/SNF/SWI_bac"/>
</dbReference>
<sequence>MKAGIFLLKTQRKVQKMTFSRQYLVELAGSSAVYDRASIYSKDRRVTALNVSGTQVRSTVKGKKLYSTYIEMGSDGAVEDYYCSCPSYESSGEACKHVLATLMSLERVDLGRQVNIFRQGKPPVQSGRSARALIEGISMSSFEESPEELDIEVFLEEEDGFDTTTSLRIRSGKEKMHFEKSMEEFLDKWSEGLIKADKPYDELFEYLHSLYLALSVPSEPYVRSKTVVRGDRFLLTPQMMKKVLRLLNGETVHYTSPFAGGMTGVRKEPVVIAEVSPKISYSISEKSGSLSLRVKLDKGCHFLDETAAVFHEPGILGIVPDRELKTIRTINSTILQKEDGGFLPIPQDLRDTFLSSVLPELGRTGQVILDGALQDKIITEELRPEVYLDIHEDSITAKLKFRYGDYTVRENNDTLVRDNLGNEILMKETGIVIVRDIPMEEGIMSVFEDCEFRLFMDHMYLDGDEEIWLFLTKGLPLLKERAEVYYSDDFRKITSKGASSPGISLSSKDGASYLEFSFDLPDGLSSHELLEILGSSKDGKKYHRLKDGTFIDTLDSSLKALSEVVTNLGLKEKDLMDGSISVPVSRALYLEEALKDTGILFSKDAHVSEMIARIRDPKSFDFKVPASYKSILRDYQKTGVKWLKALESSGLCGILADDMGLGKTLQVITLIDSGDKSRPSLVVAPTSLVYNWKAEIEKFGPGLRVLVVDGSRKTRETLVTLAADHDIVLTSYPLVRKDQDLYADIDFNYCILDEAQHIKNPVTSAAKSVKSIKSRYRLAMTGTPVENTLTELWSIFDFLMPGYLGSHRKFLERYEKPITTYGDKDALRNLVSHVKPFILRRLKKDVLKELPDKIETRLLLDMDESQKKVYVAKLSEAKKEITGETKHSHIKILSLLTRLRQTCNHPALIIDGYKGRSAKLDALMELVDESIKGGHKVLVFSQFTSMLAIIRKELEANGHPCLYLDGGVDSRDRIDLVNSFQNGERNIFLISLKAGGTGLNLTEADVVVHFDPWWNPAVEDQATDRAYRIGQKNKVQVYRFITAGTIEEKIVSLQERKKDMVDSVIKPGETILGKLTEKEIEGLFS</sequence>
<feature type="domain" description="Helicase ATP-binding" evidence="4">
    <location>
        <begin position="644"/>
        <end position="802"/>
    </location>
</feature>
<keyword evidence="2" id="KW-0862">Zinc</keyword>
<dbReference type="Pfam" id="PF04434">
    <property type="entry name" value="SWIM"/>
    <property type="match status" value="1"/>
</dbReference>
<dbReference type="Proteomes" id="UP001519271">
    <property type="component" value="Unassembled WGS sequence"/>
</dbReference>
<dbReference type="GO" id="GO:0004386">
    <property type="term" value="F:helicase activity"/>
    <property type="evidence" value="ECO:0007669"/>
    <property type="project" value="UniProtKB-KW"/>
</dbReference>
<dbReference type="InterPro" id="IPR014001">
    <property type="entry name" value="Helicase_ATP-bd"/>
</dbReference>
<proteinExistence type="predicted"/>
<dbReference type="InterPro" id="IPR027417">
    <property type="entry name" value="P-loop_NTPase"/>
</dbReference>
<evidence type="ECO:0000313" key="7">
    <source>
        <dbReference type="Proteomes" id="UP001519271"/>
    </source>
</evidence>
<protein>
    <submittedName>
        <fullName evidence="6">SNF2 family DNA or RNA helicase/predicted nucleic acid-binding Zn finger protein</fullName>
    </submittedName>
</protein>
<keyword evidence="2" id="KW-0479">Metal-binding</keyword>
<dbReference type="Gene3D" id="3.40.50.10810">
    <property type="entry name" value="Tandem AAA-ATPase domain"/>
    <property type="match status" value="1"/>
</dbReference>
<reference evidence="6 7" key="1">
    <citation type="submission" date="2021-03" db="EMBL/GenBank/DDBJ databases">
        <title>Genomic Encyclopedia of Type Strains, Phase IV (KMG-IV): sequencing the most valuable type-strain genomes for metagenomic binning, comparative biology and taxonomic classification.</title>
        <authorList>
            <person name="Goeker M."/>
        </authorList>
    </citation>
    <scope>NUCLEOTIDE SEQUENCE [LARGE SCALE GENOMIC DNA]</scope>
    <source>
        <strain evidence="6 7">DSM 6139</strain>
    </source>
</reference>
<dbReference type="Pfam" id="PF00176">
    <property type="entry name" value="SNF2-rel_dom"/>
    <property type="match status" value="1"/>
</dbReference>
<keyword evidence="7" id="KW-1185">Reference proteome</keyword>
<dbReference type="SMART" id="SM00490">
    <property type="entry name" value="HELICc"/>
    <property type="match status" value="1"/>
</dbReference>
<dbReference type="SMART" id="SM00487">
    <property type="entry name" value="DEXDc"/>
    <property type="match status" value="1"/>
</dbReference>
<dbReference type="PANTHER" id="PTHR10799">
    <property type="entry name" value="SNF2/RAD54 HELICASE FAMILY"/>
    <property type="match status" value="1"/>
</dbReference>
<dbReference type="CDD" id="cd18012">
    <property type="entry name" value="DEXQc_arch_SWI2_SNF2"/>
    <property type="match status" value="1"/>
</dbReference>
<dbReference type="InterPro" id="IPR049730">
    <property type="entry name" value="SNF2/RAD54-like_C"/>
</dbReference>
<dbReference type="Pfam" id="PF08455">
    <property type="entry name" value="SNF2_assoc"/>
    <property type="match status" value="1"/>
</dbReference>
<feature type="domain" description="Helicase C-terminal" evidence="5">
    <location>
        <begin position="919"/>
        <end position="1076"/>
    </location>
</feature>
<dbReference type="PROSITE" id="PS51192">
    <property type="entry name" value="HELICASE_ATP_BIND_1"/>
    <property type="match status" value="1"/>
</dbReference>
<dbReference type="RefSeq" id="WP_209458051.1">
    <property type="nucleotide sequence ID" value="NZ_JAGGKC010000001.1"/>
</dbReference>
<dbReference type="InterPro" id="IPR038718">
    <property type="entry name" value="SNF2-like_sf"/>
</dbReference>
<gene>
    <name evidence="6" type="ORF">J2Z34_000276</name>
</gene>
<organism evidence="6 7">
    <name type="scientific">Youngiibacter multivorans</name>
    <dbReference type="NCBI Taxonomy" id="937251"/>
    <lineage>
        <taxon>Bacteria</taxon>
        <taxon>Bacillati</taxon>
        <taxon>Bacillota</taxon>
        <taxon>Clostridia</taxon>
        <taxon>Eubacteriales</taxon>
        <taxon>Clostridiaceae</taxon>
        <taxon>Youngiibacter</taxon>
    </lineage>
</organism>
<keyword evidence="1" id="KW-0378">Hydrolase</keyword>
<dbReference type="InterPro" id="IPR001650">
    <property type="entry name" value="Helicase_C-like"/>
</dbReference>
<evidence type="ECO:0000259" key="5">
    <source>
        <dbReference type="PROSITE" id="PS51194"/>
    </source>
</evidence>
<keyword evidence="6" id="KW-0547">Nucleotide-binding</keyword>
<feature type="domain" description="SWIM-type" evidence="3">
    <location>
        <begin position="66"/>
        <end position="106"/>
    </location>
</feature>